<keyword evidence="3" id="KW-0964">Secreted</keyword>
<dbReference type="GO" id="GO:0016298">
    <property type="term" value="F:lipase activity"/>
    <property type="evidence" value="ECO:0007669"/>
    <property type="project" value="InterPro"/>
</dbReference>
<organism evidence="6">
    <name type="scientific">Homalodisca liturata</name>
    <dbReference type="NCBI Taxonomy" id="320908"/>
    <lineage>
        <taxon>Eukaryota</taxon>
        <taxon>Metazoa</taxon>
        <taxon>Ecdysozoa</taxon>
        <taxon>Arthropoda</taxon>
        <taxon>Hexapoda</taxon>
        <taxon>Insecta</taxon>
        <taxon>Pterygota</taxon>
        <taxon>Neoptera</taxon>
        <taxon>Paraneoptera</taxon>
        <taxon>Hemiptera</taxon>
        <taxon>Auchenorrhyncha</taxon>
        <taxon>Membracoidea</taxon>
        <taxon>Cicadellidae</taxon>
        <taxon>Cicadellinae</taxon>
        <taxon>Proconiini</taxon>
        <taxon>Homalodisca</taxon>
    </lineage>
</organism>
<dbReference type="GO" id="GO:0017171">
    <property type="term" value="F:serine hydrolase activity"/>
    <property type="evidence" value="ECO:0007669"/>
    <property type="project" value="TreeGrafter"/>
</dbReference>
<feature type="non-terminal residue" evidence="6">
    <location>
        <position position="225"/>
    </location>
</feature>
<evidence type="ECO:0000256" key="1">
    <source>
        <dbReference type="ARBA" id="ARBA00004613"/>
    </source>
</evidence>
<sequence>VCSYCYDEWQRSYVQNASLYTTFLLCTRESDMQYVKVDIGDTQQLYDGGFNVSKDTKILIHGWLDSATIKGLFPQYLREAYMLAEDVNIIAVNWASLAMLFYPLSRSAVTPVGRYTAKFVDFIVSEVGVLPSMVHLLGHSLGAHIAGVAGESVTFGNVSRISGLDPAAPLFWANDLNGRLDPSDAKFVDVIHTEGGLVGYFEPCGDVDFYPNGGSHQPGCGVDFF</sequence>
<accession>A0A1B6H9Z3</accession>
<comment type="subcellular location">
    <subcellularLocation>
        <location evidence="1">Secreted</location>
    </subcellularLocation>
</comment>
<protein>
    <recommendedName>
        <fullName evidence="5">Lipase domain-containing protein</fullName>
    </recommendedName>
</protein>
<dbReference type="Pfam" id="PF00151">
    <property type="entry name" value="Lipase"/>
    <property type="match status" value="1"/>
</dbReference>
<dbReference type="PRINTS" id="PR00821">
    <property type="entry name" value="TAGLIPASE"/>
</dbReference>
<dbReference type="PANTHER" id="PTHR11610">
    <property type="entry name" value="LIPASE"/>
    <property type="match status" value="1"/>
</dbReference>
<dbReference type="GO" id="GO:0016042">
    <property type="term" value="P:lipid catabolic process"/>
    <property type="evidence" value="ECO:0007669"/>
    <property type="project" value="TreeGrafter"/>
</dbReference>
<evidence type="ECO:0000256" key="3">
    <source>
        <dbReference type="ARBA" id="ARBA00022525"/>
    </source>
</evidence>
<dbReference type="EMBL" id="GECU01036225">
    <property type="protein sequence ID" value="JAS71481.1"/>
    <property type="molecule type" value="Transcribed_RNA"/>
</dbReference>
<reference evidence="6" key="1">
    <citation type="submission" date="2015-11" db="EMBL/GenBank/DDBJ databases">
        <title>De novo transcriptome assembly of four potential Pierce s Disease insect vectors from Arizona vineyards.</title>
        <authorList>
            <person name="Tassone E.E."/>
        </authorList>
    </citation>
    <scope>NUCLEOTIDE SEQUENCE</scope>
</reference>
<dbReference type="InterPro" id="IPR029058">
    <property type="entry name" value="AB_hydrolase_fold"/>
</dbReference>
<evidence type="ECO:0000259" key="5">
    <source>
        <dbReference type="Pfam" id="PF00151"/>
    </source>
</evidence>
<proteinExistence type="inferred from homology"/>
<evidence type="ECO:0000256" key="2">
    <source>
        <dbReference type="ARBA" id="ARBA00010701"/>
    </source>
</evidence>
<dbReference type="InterPro" id="IPR013818">
    <property type="entry name" value="Lipase"/>
</dbReference>
<dbReference type="PANTHER" id="PTHR11610:SF173">
    <property type="entry name" value="LIPASE DOMAIN-CONTAINING PROTEIN-RELATED"/>
    <property type="match status" value="1"/>
</dbReference>
<dbReference type="Gene3D" id="3.40.50.1820">
    <property type="entry name" value="alpha/beta hydrolase"/>
    <property type="match status" value="1"/>
</dbReference>
<dbReference type="AlphaFoldDB" id="A0A1B6H9Z3"/>
<feature type="non-terminal residue" evidence="6">
    <location>
        <position position="1"/>
    </location>
</feature>
<dbReference type="SUPFAM" id="SSF53474">
    <property type="entry name" value="alpha/beta-Hydrolases"/>
    <property type="match status" value="1"/>
</dbReference>
<dbReference type="GO" id="GO:0005615">
    <property type="term" value="C:extracellular space"/>
    <property type="evidence" value="ECO:0007669"/>
    <property type="project" value="TreeGrafter"/>
</dbReference>
<evidence type="ECO:0000256" key="4">
    <source>
        <dbReference type="RuleBase" id="RU004262"/>
    </source>
</evidence>
<name>A0A1B6H9Z3_9HEMI</name>
<dbReference type="InterPro" id="IPR000734">
    <property type="entry name" value="TAG_lipase"/>
</dbReference>
<feature type="domain" description="Lipase" evidence="5">
    <location>
        <begin position="15"/>
        <end position="221"/>
    </location>
</feature>
<gene>
    <name evidence="6" type="ORF">g.7122</name>
</gene>
<evidence type="ECO:0000313" key="6">
    <source>
        <dbReference type="EMBL" id="JAS71481.1"/>
    </source>
</evidence>
<comment type="similarity">
    <text evidence="2 4">Belongs to the AB hydrolase superfamily. Lipase family.</text>
</comment>